<name>A0A7R9CS82_TIMCR</name>
<feature type="transmembrane region" description="Helical" evidence="5">
    <location>
        <begin position="841"/>
        <end position="860"/>
    </location>
</feature>
<feature type="transmembrane region" description="Helical" evidence="5">
    <location>
        <begin position="577"/>
        <end position="597"/>
    </location>
</feature>
<reference evidence="7" key="1">
    <citation type="submission" date="2020-11" db="EMBL/GenBank/DDBJ databases">
        <authorList>
            <person name="Tran Van P."/>
        </authorList>
    </citation>
    <scope>NUCLEOTIDE SEQUENCE</scope>
</reference>
<evidence type="ECO:0000256" key="4">
    <source>
        <dbReference type="ARBA" id="ARBA00023136"/>
    </source>
</evidence>
<feature type="transmembrane region" description="Helical" evidence="5">
    <location>
        <begin position="656"/>
        <end position="675"/>
    </location>
</feature>
<dbReference type="EMBL" id="OC318340">
    <property type="protein sequence ID" value="CAD7401576.1"/>
    <property type="molecule type" value="Genomic_DNA"/>
</dbReference>
<feature type="transmembrane region" description="Helical" evidence="5">
    <location>
        <begin position="872"/>
        <end position="903"/>
    </location>
</feature>
<sequence>MDTQDYRMKVERPVYEQEQLNKAYDYNQPITSRMLIAMLNSLELMLTVAAAVRSTCRSWRPGRFLFQAFPVLHWMGHYRWKEDFVNDLVAGFTVAVMHIPQDRVPTALVPIDRVLTALVPIDLVPTDFETTALVPTDLVPTDLVPTDFETTALSPTYLVSTNFETTALVPTDLVSTDFETTALVPTALVPTALVPTALVPTDLVPTDLVPTDLVPTDLVSTDFETTALAPTYLVPTNFETTALVPTNFETTALVLTDLVPTDFETTALVPTDLVPTDFETTALVPTYLVPTNFETTALVPTALVPTDLVLTNFETTALVPTYLIPTALEPTALASTAYAPIALVHTNLVPTAHAPISLVHTNLDPTDVLPSTLVPTAHSPRALASTNLALPFLLPLQYPPPPQPSFLPTTHPPNVPLFTRSILCYQLFIRSILCYQLFIRSILCYQLFIRSILCYQLFILSILCYQLFIRRMAYALLGNVPPILGIYMAFFPVLVYFIFGTSRHVSMGPNNTGLAASPTTDKRLKISLAIQGTFAVICLMTGKTVTALSSPQIEGRLVSGNITTEPPLSELREYTPIQVATAVTFMVGIYQLLMYILRLGIVCTLLSETLVNGFTTGAAVHVLSSQIKDLLGVDIAKYKGPFKVVYSFIETCSKITTANVAAIIISAITMVVLVLNNEFLKPYVSKVSKVPVPIELLVVVAGTLVSTYTKVIADYDIVVVGTIPTGLPTPTLPPFSLLADVALDSFTITMVAYTVTMSMALIFAQKLSYEVDSNQELLAQGAGNIVGSFFSCMPFSASLSRSLIQQTVGGKTQLASIVSCCILLCILLWVGPFFEPLPRCVLASIIVVALKGMLMQALQLPKFWRLSTLDGVVWLATFITVVFIDIDYGLLAGIVLSLVSIFIQGMKPYTCLLGIVPSTDLYLDVNRYKGTHEVQNIKIFHYCGGLNFATRDHFKSELFRLIGLNPQKQLLRIKKDLKKKIASEKKYLKTGVVNVSYVGDEQTQLNNTDTCPGKNMRCLILDFSALSYIDPSGVNMLRILGEEFNKIDIPVYVSGSSCPVYENLKRCGLFGEGESQFKIFPTVHDAVVFARTQTPSNNQTFSVRL</sequence>
<evidence type="ECO:0000256" key="2">
    <source>
        <dbReference type="ARBA" id="ARBA00022692"/>
    </source>
</evidence>
<dbReference type="InterPro" id="IPR001902">
    <property type="entry name" value="SLC26A/SulP_fam"/>
</dbReference>
<dbReference type="Pfam" id="PF01740">
    <property type="entry name" value="STAS"/>
    <property type="match status" value="1"/>
</dbReference>
<evidence type="ECO:0000259" key="6">
    <source>
        <dbReference type="PROSITE" id="PS50801"/>
    </source>
</evidence>
<evidence type="ECO:0000256" key="3">
    <source>
        <dbReference type="ARBA" id="ARBA00022989"/>
    </source>
</evidence>
<dbReference type="InterPro" id="IPR036513">
    <property type="entry name" value="STAS_dom_sf"/>
</dbReference>
<dbReference type="SUPFAM" id="SSF141571">
    <property type="entry name" value="Pentapeptide repeat-like"/>
    <property type="match status" value="2"/>
</dbReference>
<proteinExistence type="predicted"/>
<comment type="subcellular location">
    <subcellularLocation>
        <location evidence="1">Membrane</location>
        <topology evidence="1">Multi-pass membrane protein</topology>
    </subcellularLocation>
</comment>
<dbReference type="PROSITE" id="PS50801">
    <property type="entry name" value="STAS"/>
    <property type="match status" value="1"/>
</dbReference>
<dbReference type="GO" id="GO:0055085">
    <property type="term" value="P:transmembrane transport"/>
    <property type="evidence" value="ECO:0007669"/>
    <property type="project" value="InterPro"/>
</dbReference>
<dbReference type="GO" id="GO:0016020">
    <property type="term" value="C:membrane"/>
    <property type="evidence" value="ECO:0007669"/>
    <property type="project" value="UniProtKB-SubCell"/>
</dbReference>
<feature type="transmembrane region" description="Helical" evidence="5">
    <location>
        <begin position="777"/>
        <end position="799"/>
    </location>
</feature>
<keyword evidence="3 5" id="KW-1133">Transmembrane helix</keyword>
<evidence type="ECO:0000256" key="5">
    <source>
        <dbReference type="SAM" id="Phobius"/>
    </source>
</evidence>
<dbReference type="InterPro" id="IPR002645">
    <property type="entry name" value="STAS_dom"/>
</dbReference>
<dbReference type="Gene3D" id="3.30.750.24">
    <property type="entry name" value="STAS domain"/>
    <property type="match status" value="1"/>
</dbReference>
<dbReference type="InterPro" id="IPR011547">
    <property type="entry name" value="SLC26A/SulP_dom"/>
</dbReference>
<dbReference type="AlphaFoldDB" id="A0A7R9CS82"/>
<keyword evidence="4 5" id="KW-0472">Membrane</keyword>
<dbReference type="PANTHER" id="PTHR11814">
    <property type="entry name" value="SULFATE TRANSPORTER"/>
    <property type="match status" value="1"/>
</dbReference>
<organism evidence="7">
    <name type="scientific">Timema cristinae</name>
    <name type="common">Walking stick</name>
    <dbReference type="NCBI Taxonomy" id="61476"/>
    <lineage>
        <taxon>Eukaryota</taxon>
        <taxon>Metazoa</taxon>
        <taxon>Ecdysozoa</taxon>
        <taxon>Arthropoda</taxon>
        <taxon>Hexapoda</taxon>
        <taxon>Insecta</taxon>
        <taxon>Pterygota</taxon>
        <taxon>Neoptera</taxon>
        <taxon>Polyneoptera</taxon>
        <taxon>Phasmatodea</taxon>
        <taxon>Timematodea</taxon>
        <taxon>Timematoidea</taxon>
        <taxon>Timematidae</taxon>
        <taxon>Timema</taxon>
    </lineage>
</organism>
<feature type="domain" description="STAS" evidence="6">
    <location>
        <begin position="927"/>
        <end position="1090"/>
    </location>
</feature>
<dbReference type="SUPFAM" id="SSF52091">
    <property type="entry name" value="SpoIIaa-like"/>
    <property type="match status" value="1"/>
</dbReference>
<feature type="transmembrane region" description="Helical" evidence="5">
    <location>
        <begin position="814"/>
        <end position="834"/>
    </location>
</feature>
<keyword evidence="2 5" id="KW-0812">Transmembrane</keyword>
<feature type="transmembrane region" description="Helical" evidence="5">
    <location>
        <begin position="447"/>
        <end position="468"/>
    </location>
</feature>
<evidence type="ECO:0000256" key="1">
    <source>
        <dbReference type="ARBA" id="ARBA00004141"/>
    </source>
</evidence>
<protein>
    <recommendedName>
        <fullName evidence="6">STAS domain-containing protein</fullName>
    </recommendedName>
</protein>
<evidence type="ECO:0000313" key="7">
    <source>
        <dbReference type="EMBL" id="CAD7401576.1"/>
    </source>
</evidence>
<dbReference type="CDD" id="cd07042">
    <property type="entry name" value="STAS_SulP_like_sulfate_transporter"/>
    <property type="match status" value="1"/>
</dbReference>
<gene>
    <name evidence="7" type="ORF">TCEB3V08_LOCUS6069</name>
</gene>
<dbReference type="Pfam" id="PF00916">
    <property type="entry name" value="Sulfate_transp"/>
    <property type="match status" value="1"/>
</dbReference>
<accession>A0A7R9CS82</accession>
<dbReference type="Gene3D" id="2.160.20.80">
    <property type="entry name" value="E3 ubiquitin-protein ligase SopA"/>
    <property type="match status" value="1"/>
</dbReference>
<feature type="transmembrane region" description="Helical" evidence="5">
    <location>
        <begin position="746"/>
        <end position="765"/>
    </location>
</feature>
<feature type="transmembrane region" description="Helical" evidence="5">
    <location>
        <begin position="480"/>
        <end position="499"/>
    </location>
</feature>